<gene>
    <name evidence="2" type="ORF">PSON_ATCC_30995.1.T0170391</name>
</gene>
<reference evidence="2" key="1">
    <citation type="submission" date="2021-01" db="EMBL/GenBank/DDBJ databases">
        <authorList>
            <consortium name="Genoscope - CEA"/>
            <person name="William W."/>
        </authorList>
    </citation>
    <scope>NUCLEOTIDE SEQUENCE</scope>
</reference>
<proteinExistence type="predicted"/>
<dbReference type="OrthoDB" id="310204at2759"/>
<dbReference type="EMBL" id="CAJJDN010000017">
    <property type="protein sequence ID" value="CAD8063402.1"/>
    <property type="molecule type" value="Genomic_DNA"/>
</dbReference>
<keyword evidence="3" id="KW-1185">Reference proteome</keyword>
<organism evidence="2 3">
    <name type="scientific">Paramecium sonneborni</name>
    <dbReference type="NCBI Taxonomy" id="65129"/>
    <lineage>
        <taxon>Eukaryota</taxon>
        <taxon>Sar</taxon>
        <taxon>Alveolata</taxon>
        <taxon>Ciliophora</taxon>
        <taxon>Intramacronucleata</taxon>
        <taxon>Oligohymenophorea</taxon>
        <taxon>Peniculida</taxon>
        <taxon>Parameciidae</taxon>
        <taxon>Paramecium</taxon>
    </lineage>
</organism>
<feature type="signal peptide" evidence="1">
    <location>
        <begin position="1"/>
        <end position="17"/>
    </location>
</feature>
<protein>
    <recommendedName>
        <fullName evidence="4">Transmembrane protein</fullName>
    </recommendedName>
</protein>
<feature type="chain" id="PRO_5035733531" description="Transmembrane protein" evidence="1">
    <location>
        <begin position="18"/>
        <end position="3811"/>
    </location>
</feature>
<evidence type="ECO:0000313" key="2">
    <source>
        <dbReference type="EMBL" id="CAD8063402.1"/>
    </source>
</evidence>
<dbReference type="Proteomes" id="UP000692954">
    <property type="component" value="Unassembled WGS sequence"/>
</dbReference>
<sequence>MQQSIWIILIIQICCKAGNICSLYPLDPQSCIEKTSDIKCQYNYVENKCIEFYNTDYGCMNNLNRNSCISQLVDSFNNELRCLFHEKCIQATSYHLKTLECNTNFSKFSCLNVNQMDCVWQAQCLDYKSQKPQQHYQSCEEYYSQSVSPRMCAKIQKFQCFHGGITMDYKCITIIDSQLSEMKCSQKGINKNGCILITTKNETCIFKNNQCQYIDIGSLDSCEFLNKQACLLPKMNNLQCQWTQQRCTIFKNNNYSCNQLADVNPSVCQNFEGICSYNIQTQGCEEVSLSQLNKLPCSTLGLSQAACLLIKNNYCTFYKGFCETLSEEDLYIYKCDMFLNEDSCTNIKTQFQYCKWDGMKCERTFMNQDQDCKEKIDNSIKYNGLFCQHISKEVACKYDLSSKQCVPSLIEDECNSPYLNFFGCLSITAHKQTCQWTTKGCTLITVFPFKTTCESLGYANYNSCAQVIENLSSGCYYEKSLYKCKKVDLSINQKLFLVSIDCENKSLGLNRILCASVIKPQTACRWHQNECVKINNPKEISDVSCQEMLFSNSISCAMTQFNQEPCRFEESAKGCINSVKSKFSCDSPGLNSFACSQLDNACYFNTNKFQCQVFKTSDSSQTTPQDQDQNNNSNNNQKIYEGQNSLNCIESSPTKIICLLITKPGQLCQWKDKLDKCGEVIVTLNQKCTSFKNVNSNVCASVFMENPDFIPYNEKQSVGYCKYNTGTSSCQVLDGSEICDTNCCTENRFIGINRHTCSRLTNKADVYCYFDNYRCKELTQNLVDVTNKEAVKQYFNANEFNCSQMGKKSCHLIEWSTQQWCYFNGIACQNVNFENQSNFKIFTEEPSILNKYACLAIEASTTVYNIDKYFEYDPINHRCISQQYQISPPFYASCEDVQGNSNICLRFTSNNYCKWDKQQLKCVTIPLDEFLDMTTCYQNQNIKACSENPHEACFFSFDLDKCISAVTYVPCSYFDSQGLVSQKVCAQIDLPQQQCEWSNYSCQISVKTSSNCDVKGANKYTCYKNTQGKCRWSNETSTCYEIATILEIDELGCDDNLNQVLCKLVKKESCMWDETMYECVRFPYTHHNDFIFLDQKNFYNGLACLNITGAGYKYDEKNNKCILIQDSINRNSCKQMINDYACLYLTRGQNCVYDTNQMPPCQVFTDDQSLCTTSKSISIEVCMKIPKQCYFSKSKLQCLIAEIPKSQTCSSLNVQLKFGNHYNKLSCSSIDQSLTQTYQDDQCYQSEEKKQKCNYENYCEWHDQIYGCQVKKLNNLIFDKEHTEKSSVFEYRYEIDNCTNQCNSYVKTQEIFSNTYNVLLPGSSSPLICGQNKTCDYQDKICLSNLDCPIIYTIPISINDDGSINNGTKQSQLCTKKCQKKGDIVCDKQNQQKPEEILKNAEMNIQKCQGKCNNTQKTSCFEDFECGYKTLQVQDSNNVTSEILIQNICEKYQCTQGRNNCNNNNKNDCPDYVQKRWETKTAQCVEKPNYIITPKCKGFGYIELKCKNTFSKVLCLYGVLEECMFDLNQGGCMQLEGNENKIPDCSAISSRCQPSNLALACDPEKPVCKNSTHCLKEFLNSCLASSNQRVLCKAGQTKIIPNQETCFSLQREIQQCEPRKSIPEDLSCQMMIGDVSPSLCALANDNCRYENNYCVSTMPKMIENEYICDKSFSKSLCEKCNCFFEFIGYCQQKPLPPQLNTNMSNKYYLCHEVNQLNIENKLNVCVQVEQACKFINKKCEDATHYNCEQLKGYYTTVKACIRCQGASTQYDISNNICTYLGLGNISNCYFLNQQACLQKTQKIMCKWEDYECKEIKTITGSDKRECSIYNRDACIQFQYDCWFDLNIKQCIKFDPKLGSCDLLLNKDLCMYSLKESCLWDQNNEICIKNDQEITGCQGLNKFGCLNQSILQCVWSDIYGCQLADFNNNSQSCDSPIGNSQKSYITHFSKKVCSSININLNCFQDNYYRCRKIIITDMIKCDSNGLNKFGCINRSYGKCQYLDEQKECIEIQNDQIGCIDSLNKEACISQKQTCKFENNTCSFHQVNKITDIINQIENFPYSNSVCSYLDKQIQQSFLYSQVQNRCIDVSNRNPFIDNCSMVGINRYACQQKTILACEYDSDENICLKTEQSILKTINTCFSDKYLNWVSCISLSSQCKFIQNKCLPIESKDNCQYLQDQQIIVKSSICATRNDKGCKLNITSNTCEILNKGDNFQCTTSGLNKIGCLFQTKGYLCKFQQDQCFFDFQETVCEDLINEDKCYSIKTKGQYCRFDQNKGCYQIDNSKNELLKCQHSFKTNPITCSISIDVPCFYNISSKTCIKYQNPQGEIQLTNQDYFIFNLQSFNSQACQINSIARFDSITISGKLKTQWIGECVEIFEVNLNTLKCNDKLNEQSCISIQTPFQYCQFTNQQCKLSNLENFKKLQCQNISKINSGMFCQVNQDYACQFNKNTNSCETVISSNQIYCVDDNPEVLGFSKKACNLNRECTFSNGCYQLKATENIKYCNEFSIDQCYKPKREGCKIYQKKCMAINLTEYSTINCNEAANKLGCLNIKTEKQFCQYIEEKCELISLKEKENYCLEFSSINSPVFCENTIDIPCKYNSQQYKCENAEAEIEFQCIRGLNQRACLNLTKQSLQCQFYNYCEIQLTNQDYFIFNLQSFNSQACQINSIARFDSITISGKLKTQWIGECVEIFEVNLNTLKCNDKLNEQSCISIQTPFQYCQFTNQQCKLSNLENFKKLQCQNISKINSGMFCQVNQDYACQFNKNTNSCETVISSNQIYCVDDNPEVLGFSKKACNLNRECTFSNGCYQLKATENIKYCNEFSIDQCYKPKREGCKIYQKKCMAINLTEYSTINCNEAANKLGCLNIKTEKQFCQYIEEKCELISLKEKENYCLEFSSINSPRIKLKGLFESYKIIFIICLFQDQFKCQWQNQQCSKYSEQNLKKQSCEMLTNVSRQVCYEKEDSVCVFNIDQLGCIEITPETCDQVQTKEQCNKLQDLPCYWNFVELQCLFKDKNLNDGCQEIQNQWGSQRACLDVEKQGQMCKYDQKCGAYVQTQEIGCSKQLNKQSCLKQVFHQCFWNIYKVDIKKTSQSKSKDKIEFGICHEYNQESDFQCNSNLSYLTCLNINTPNIFCKWEDNECKEVKNNQIFTLKSFSQVNCNTCGIINDGSHAICDTKNFKCQNARLQKNILCDLPGMNREACFYVQGQPCKWDDTIKRCLKQNEPLNQKKFNSQDSCKLFDVNVQVCSQLYIPLPCGFFESSCDQVDLNQISCDYPGLNQYACLKIKNHPCGWIYDDIQKNYECKFIQDFDACLGYNYFVNPFVCTQVTHEPCFYNQNQKNCVLFQQKQNQCNLIGINSIGCSLIDNCVFVKGNCVKYDKNMNLSCEDALFSNYKVCSQIEKNRCKYNILGYGCISSELQDICSAKGINQIGCNELNECQWNQSQCQCKSMINKYPECDLITVSKKCQSLNYCIIDASNSQYAIDITQQLINSNLAKCKRKTCDYYNIDQCDGQQIDTQICYLNTNKECKQASKCEEIISPLKDCQKYIIKNKQCLISQVNNNCVASPECESLDYNMCLQFTDDCIFESVCKTLDCKYFRTERKCVEKKCEWQKQNKSCINSKKCASLDKEVCMNSKQNGKQCVLIGEDEENQFCTDIGCRYLQIKYSLCNGAQIGEDACVALPDSTCVSCQEIIDPCICLLFQDSCEYDRFHNICKSIECESLNQETCPSTRCQFDLDKQICIPFCQNNYSRKQCNIYDFSCYWDNDKQICLQIKVSKSLNRPLIIKIKNNQELVLKILSLIYILCF</sequence>
<evidence type="ECO:0000256" key="1">
    <source>
        <dbReference type="SAM" id="SignalP"/>
    </source>
</evidence>
<comment type="caution">
    <text evidence="2">The sequence shown here is derived from an EMBL/GenBank/DDBJ whole genome shotgun (WGS) entry which is preliminary data.</text>
</comment>
<evidence type="ECO:0008006" key="4">
    <source>
        <dbReference type="Google" id="ProtNLM"/>
    </source>
</evidence>
<accession>A0A8S1LBU3</accession>
<keyword evidence="1" id="KW-0732">Signal</keyword>
<evidence type="ECO:0000313" key="3">
    <source>
        <dbReference type="Proteomes" id="UP000692954"/>
    </source>
</evidence>
<name>A0A8S1LBU3_9CILI</name>